<keyword evidence="3" id="KW-0804">Transcription</keyword>
<evidence type="ECO:0000256" key="3">
    <source>
        <dbReference type="ARBA" id="ARBA00023163"/>
    </source>
</evidence>
<feature type="domain" description="HTH tetR-type" evidence="5">
    <location>
        <begin position="11"/>
        <end position="71"/>
    </location>
</feature>
<reference evidence="6 7" key="1">
    <citation type="submission" date="2019-10" db="EMBL/GenBank/DDBJ databases">
        <title>Draft Genome Assembly of Rhodococcus zopfii DSM44189.</title>
        <authorList>
            <person name="Sutton J.M."/>
            <person name="Akob D.M."/>
            <person name="Bushman T.J."/>
        </authorList>
    </citation>
    <scope>NUCLEOTIDE SEQUENCE [LARGE SCALE GENOMIC DNA]</scope>
    <source>
        <strain evidence="6 7">DSM 44189</strain>
    </source>
</reference>
<protein>
    <submittedName>
        <fullName evidence="6">TetR/AcrR family transcriptional regulator</fullName>
    </submittedName>
</protein>
<dbReference type="InterPro" id="IPR036271">
    <property type="entry name" value="Tet_transcr_reg_TetR-rel_C_sf"/>
</dbReference>
<dbReference type="Pfam" id="PF16925">
    <property type="entry name" value="TetR_C_13"/>
    <property type="match status" value="1"/>
</dbReference>
<dbReference type="SUPFAM" id="SSF46689">
    <property type="entry name" value="Homeodomain-like"/>
    <property type="match status" value="1"/>
</dbReference>
<evidence type="ECO:0000256" key="4">
    <source>
        <dbReference type="PROSITE-ProRule" id="PRU00335"/>
    </source>
</evidence>
<dbReference type="Pfam" id="PF00440">
    <property type="entry name" value="TetR_N"/>
    <property type="match status" value="1"/>
</dbReference>
<dbReference type="InterPro" id="IPR009057">
    <property type="entry name" value="Homeodomain-like_sf"/>
</dbReference>
<dbReference type="PANTHER" id="PTHR47506">
    <property type="entry name" value="TRANSCRIPTIONAL REGULATORY PROTEIN"/>
    <property type="match status" value="1"/>
</dbReference>
<dbReference type="Proteomes" id="UP001275440">
    <property type="component" value="Unassembled WGS sequence"/>
</dbReference>
<accession>A0ABU3WPP5</accession>
<dbReference type="PROSITE" id="PS50977">
    <property type="entry name" value="HTH_TETR_2"/>
    <property type="match status" value="1"/>
</dbReference>
<dbReference type="SUPFAM" id="SSF48498">
    <property type="entry name" value="Tetracyclin repressor-like, C-terminal domain"/>
    <property type="match status" value="1"/>
</dbReference>
<evidence type="ECO:0000256" key="1">
    <source>
        <dbReference type="ARBA" id="ARBA00023015"/>
    </source>
</evidence>
<keyword evidence="1" id="KW-0805">Transcription regulation</keyword>
<dbReference type="InterPro" id="IPR011075">
    <property type="entry name" value="TetR_C"/>
</dbReference>
<dbReference type="PANTHER" id="PTHR47506:SF1">
    <property type="entry name" value="HTH-TYPE TRANSCRIPTIONAL REGULATOR YJDC"/>
    <property type="match status" value="1"/>
</dbReference>
<organism evidence="6 7">
    <name type="scientific">Rhodococcus zopfii</name>
    <dbReference type="NCBI Taxonomy" id="43772"/>
    <lineage>
        <taxon>Bacteria</taxon>
        <taxon>Bacillati</taxon>
        <taxon>Actinomycetota</taxon>
        <taxon>Actinomycetes</taxon>
        <taxon>Mycobacteriales</taxon>
        <taxon>Nocardiaceae</taxon>
        <taxon>Rhodococcus</taxon>
    </lineage>
</organism>
<comment type="caution">
    <text evidence="6">The sequence shown here is derived from an EMBL/GenBank/DDBJ whole genome shotgun (WGS) entry which is preliminary data.</text>
</comment>
<dbReference type="InterPro" id="IPR001647">
    <property type="entry name" value="HTH_TetR"/>
</dbReference>
<evidence type="ECO:0000259" key="5">
    <source>
        <dbReference type="PROSITE" id="PS50977"/>
    </source>
</evidence>
<dbReference type="EMBL" id="WBMO01000001">
    <property type="protein sequence ID" value="MDV2475717.1"/>
    <property type="molecule type" value="Genomic_DNA"/>
</dbReference>
<keyword evidence="7" id="KW-1185">Reference proteome</keyword>
<dbReference type="Gene3D" id="1.10.357.10">
    <property type="entry name" value="Tetracycline Repressor, domain 2"/>
    <property type="match status" value="1"/>
</dbReference>
<name>A0ABU3WPP5_9NOCA</name>
<proteinExistence type="predicted"/>
<evidence type="ECO:0000313" key="7">
    <source>
        <dbReference type="Proteomes" id="UP001275440"/>
    </source>
</evidence>
<evidence type="ECO:0000313" key="6">
    <source>
        <dbReference type="EMBL" id="MDV2475717.1"/>
    </source>
</evidence>
<sequence>MSDKPRQLRGTAVRDRLIDIATELFYVNGVRAVGIDEVIRRSGISKASLYRWFPSKGDLVVAALQRRDDLFWTAWDAVARENPDPRDELVAQLSWMRDLATSAGYRGCVFVNTAAEFDSDQSRIRERCLEHEEELRRRLRGLTARLGVADGDRLADRIHVVIVGAFAVGGVYPAGGPAGQLLDLVDVLVRAAVSASSPIA</sequence>
<gene>
    <name evidence="6" type="ORF">F8M49_10625</name>
</gene>
<evidence type="ECO:0000256" key="2">
    <source>
        <dbReference type="ARBA" id="ARBA00023125"/>
    </source>
</evidence>
<feature type="DNA-binding region" description="H-T-H motif" evidence="4">
    <location>
        <begin position="34"/>
        <end position="53"/>
    </location>
</feature>
<keyword evidence="2 4" id="KW-0238">DNA-binding</keyword>
<dbReference type="PRINTS" id="PR00455">
    <property type="entry name" value="HTHTETR"/>
</dbReference>